<dbReference type="AlphaFoldDB" id="A0A918TL82"/>
<comment type="caution">
    <text evidence="1">The sequence shown here is derived from an EMBL/GenBank/DDBJ whole genome shotgun (WGS) entry which is preliminary data.</text>
</comment>
<proteinExistence type="predicted"/>
<name>A0A918TL82_9BACT</name>
<reference evidence="1" key="2">
    <citation type="submission" date="2020-09" db="EMBL/GenBank/DDBJ databases">
        <authorList>
            <person name="Sun Q."/>
            <person name="Kim S."/>
        </authorList>
    </citation>
    <scope>NUCLEOTIDE SEQUENCE</scope>
    <source>
        <strain evidence="1">KCTC 12988</strain>
    </source>
</reference>
<accession>A0A918TL82</accession>
<dbReference type="Proteomes" id="UP000644507">
    <property type="component" value="Unassembled WGS sequence"/>
</dbReference>
<reference evidence="1" key="1">
    <citation type="journal article" date="2014" name="Int. J. Syst. Evol. Microbiol.">
        <title>Complete genome sequence of Corynebacterium casei LMG S-19264T (=DSM 44701T), isolated from a smear-ripened cheese.</title>
        <authorList>
            <consortium name="US DOE Joint Genome Institute (JGI-PGF)"/>
            <person name="Walter F."/>
            <person name="Albersmeier A."/>
            <person name="Kalinowski J."/>
            <person name="Ruckert C."/>
        </authorList>
    </citation>
    <scope>NUCLEOTIDE SEQUENCE</scope>
    <source>
        <strain evidence="1">KCTC 12988</strain>
    </source>
</reference>
<organism evidence="1 2">
    <name type="scientific">Roseibacillus persicicus</name>
    <dbReference type="NCBI Taxonomy" id="454148"/>
    <lineage>
        <taxon>Bacteria</taxon>
        <taxon>Pseudomonadati</taxon>
        <taxon>Verrucomicrobiota</taxon>
        <taxon>Verrucomicrobiia</taxon>
        <taxon>Verrucomicrobiales</taxon>
        <taxon>Verrucomicrobiaceae</taxon>
        <taxon>Roseibacillus</taxon>
    </lineage>
</organism>
<sequence>MLALAFAVLSWTGCYFLFNFPERPWNYSVLERLGRLPEITFFKGEELPKATTLPPQQLYGLIYQRNSEVPPGQHPKLLDPTTLQTLNVQLKRNYLTNFKKPMNLNYVRGTWRILSLRQLTKDDFVQHGFAVLAQALAVPAEQENSTNPELLPFPVELEIILPTAPGVEIPPDTEITTDNLFELDRVRHGLIIIHIARSGTADEPVSRITTIPLLDKPFPLSKEANIQLTVPDKVNPKGTFPLMNLDE</sequence>
<evidence type="ECO:0000313" key="1">
    <source>
        <dbReference type="EMBL" id="GHC50752.1"/>
    </source>
</evidence>
<dbReference type="EMBL" id="BMXI01000006">
    <property type="protein sequence ID" value="GHC50752.1"/>
    <property type="molecule type" value="Genomic_DNA"/>
</dbReference>
<protein>
    <submittedName>
        <fullName evidence="1">Uncharacterized protein</fullName>
    </submittedName>
</protein>
<gene>
    <name evidence="1" type="ORF">GCM10007100_16090</name>
</gene>
<keyword evidence="2" id="KW-1185">Reference proteome</keyword>
<evidence type="ECO:0000313" key="2">
    <source>
        <dbReference type="Proteomes" id="UP000644507"/>
    </source>
</evidence>